<name>A0A9W9MJH3_9EURO</name>
<accession>A0A9W9MJH3</accession>
<gene>
    <name evidence="1" type="ORF">N7449_004391</name>
</gene>
<keyword evidence="2" id="KW-1185">Reference proteome</keyword>
<reference evidence="1" key="2">
    <citation type="journal article" date="2023" name="IMA Fungus">
        <title>Comparative genomic study of the Penicillium genus elucidates a diverse pangenome and 15 lateral gene transfer events.</title>
        <authorList>
            <person name="Petersen C."/>
            <person name="Sorensen T."/>
            <person name="Nielsen M.R."/>
            <person name="Sondergaard T.E."/>
            <person name="Sorensen J.L."/>
            <person name="Fitzpatrick D.A."/>
            <person name="Frisvad J.C."/>
            <person name="Nielsen K.L."/>
        </authorList>
    </citation>
    <scope>NUCLEOTIDE SEQUENCE</scope>
    <source>
        <strain evidence="1">IBT 20477</strain>
    </source>
</reference>
<protein>
    <submittedName>
        <fullName evidence="1">Uncharacterized protein</fullName>
    </submittedName>
</protein>
<organism evidence="1 2">
    <name type="scientific">Penicillium cf. viridicatum</name>
    <dbReference type="NCBI Taxonomy" id="2972119"/>
    <lineage>
        <taxon>Eukaryota</taxon>
        <taxon>Fungi</taxon>
        <taxon>Dikarya</taxon>
        <taxon>Ascomycota</taxon>
        <taxon>Pezizomycotina</taxon>
        <taxon>Eurotiomycetes</taxon>
        <taxon>Eurotiomycetidae</taxon>
        <taxon>Eurotiales</taxon>
        <taxon>Aspergillaceae</taxon>
        <taxon>Penicillium</taxon>
    </lineage>
</organism>
<dbReference type="AlphaFoldDB" id="A0A9W9MJH3"/>
<comment type="caution">
    <text evidence="1">The sequence shown here is derived from an EMBL/GenBank/DDBJ whole genome shotgun (WGS) entry which is preliminary data.</text>
</comment>
<proteinExistence type="predicted"/>
<evidence type="ECO:0000313" key="1">
    <source>
        <dbReference type="EMBL" id="KAJ5202312.1"/>
    </source>
</evidence>
<sequence>MIDLGVPLRRKDIVIYTEAILKAKDERNARVIQEMLTNVGVIDDNQDTVLLKLCGRPDTTKHQQLRGLEDALRDDDFTGGIEI</sequence>
<reference evidence="1" key="1">
    <citation type="submission" date="2022-11" db="EMBL/GenBank/DDBJ databases">
        <authorList>
            <person name="Petersen C."/>
        </authorList>
    </citation>
    <scope>NUCLEOTIDE SEQUENCE</scope>
    <source>
        <strain evidence="1">IBT 20477</strain>
    </source>
</reference>
<dbReference type="Proteomes" id="UP001150942">
    <property type="component" value="Unassembled WGS sequence"/>
</dbReference>
<evidence type="ECO:0000313" key="2">
    <source>
        <dbReference type="Proteomes" id="UP001150942"/>
    </source>
</evidence>
<dbReference type="EMBL" id="JAPQKQ010000003">
    <property type="protein sequence ID" value="KAJ5202312.1"/>
    <property type="molecule type" value="Genomic_DNA"/>
</dbReference>